<evidence type="ECO:0000313" key="5">
    <source>
        <dbReference type="Proteomes" id="UP000019373"/>
    </source>
</evidence>
<evidence type="ECO:0000256" key="2">
    <source>
        <dbReference type="ARBA" id="ARBA00032749"/>
    </source>
</evidence>
<gene>
    <name evidence="4" type="ORF">EPUS_01374</name>
</gene>
<evidence type="ECO:0000259" key="3">
    <source>
        <dbReference type="Pfam" id="PF00206"/>
    </source>
</evidence>
<name>U1GVF9_ENDPU</name>
<dbReference type="GO" id="GO:0005829">
    <property type="term" value="C:cytosol"/>
    <property type="evidence" value="ECO:0007669"/>
    <property type="project" value="TreeGrafter"/>
</dbReference>
<dbReference type="GeneID" id="19236431"/>
<feature type="domain" description="Fumarate lyase N-terminal" evidence="3">
    <location>
        <begin position="1"/>
        <end position="169"/>
    </location>
</feature>
<proteinExistence type="inferred from homology"/>
<dbReference type="InterPro" id="IPR022761">
    <property type="entry name" value="Fumarate_lyase_N"/>
</dbReference>
<evidence type="ECO:0000256" key="1">
    <source>
        <dbReference type="ARBA" id="ARBA00010755"/>
    </source>
</evidence>
<dbReference type="Gene3D" id="1.10.275.10">
    <property type="entry name" value="Fumarase/aspartase (N-terminal domain)"/>
    <property type="match status" value="1"/>
</dbReference>
<dbReference type="InterPro" id="IPR024083">
    <property type="entry name" value="Fumarase/histidase_N"/>
</dbReference>
<dbReference type="AlphaFoldDB" id="U1GVF9"/>
<organism evidence="4 5">
    <name type="scientific">Endocarpon pusillum (strain Z07020 / HMAS-L-300199)</name>
    <name type="common">Lichen-forming fungus</name>
    <dbReference type="NCBI Taxonomy" id="1263415"/>
    <lineage>
        <taxon>Eukaryota</taxon>
        <taxon>Fungi</taxon>
        <taxon>Dikarya</taxon>
        <taxon>Ascomycota</taxon>
        <taxon>Pezizomycotina</taxon>
        <taxon>Eurotiomycetes</taxon>
        <taxon>Chaetothyriomycetidae</taxon>
        <taxon>Verrucariales</taxon>
        <taxon>Verrucariaceae</taxon>
        <taxon>Endocarpon</taxon>
    </lineage>
</organism>
<dbReference type="Proteomes" id="UP000019373">
    <property type="component" value="Unassembled WGS sequence"/>
</dbReference>
<evidence type="ECO:0000313" key="4">
    <source>
        <dbReference type="EMBL" id="ERF76041.1"/>
    </source>
</evidence>
<dbReference type="PRINTS" id="PR00145">
    <property type="entry name" value="ARGSUCLYASE"/>
</dbReference>
<dbReference type="SUPFAM" id="SSF48557">
    <property type="entry name" value="L-aspartase-like"/>
    <property type="match status" value="1"/>
</dbReference>
<accession>U1GVF9</accession>
<dbReference type="OrthoDB" id="2561043at2759"/>
<dbReference type="GO" id="GO:0004056">
    <property type="term" value="F:argininosuccinate lyase activity"/>
    <property type="evidence" value="ECO:0007669"/>
    <property type="project" value="InterPro"/>
</dbReference>
<dbReference type="PANTHER" id="PTHR43814:SF1">
    <property type="entry name" value="ARGININOSUCCINATE LYASE"/>
    <property type="match status" value="1"/>
</dbReference>
<protein>
    <recommendedName>
        <fullName evidence="2">Arginosuccinase</fullName>
    </recommendedName>
</protein>
<dbReference type="Pfam" id="PF00206">
    <property type="entry name" value="Lyase_1"/>
    <property type="match status" value="1"/>
</dbReference>
<dbReference type="RefSeq" id="XP_007786507.1">
    <property type="nucleotide sequence ID" value="XM_007788317.1"/>
</dbReference>
<comment type="similarity">
    <text evidence="1">Belongs to the lyase 1 family. Argininosuccinate lyase subfamily.</text>
</comment>
<keyword evidence="5" id="KW-1185">Reference proteome</keyword>
<dbReference type="GO" id="GO:0042450">
    <property type="term" value="P:L-arginine biosynthetic process via ornithine"/>
    <property type="evidence" value="ECO:0007669"/>
    <property type="project" value="InterPro"/>
</dbReference>
<dbReference type="InterPro" id="IPR008948">
    <property type="entry name" value="L-Aspartase-like"/>
</dbReference>
<dbReference type="Gene3D" id="1.20.200.10">
    <property type="entry name" value="Fumarase/aspartase (Central domain)"/>
    <property type="match status" value="1"/>
</dbReference>
<dbReference type="InterPro" id="IPR000362">
    <property type="entry name" value="Fumarate_lyase_fam"/>
</dbReference>
<dbReference type="PANTHER" id="PTHR43814">
    <property type="entry name" value="ARGININOSUCCINATE LYASE"/>
    <property type="match status" value="1"/>
</dbReference>
<reference evidence="5" key="1">
    <citation type="journal article" date="2014" name="BMC Genomics">
        <title>Genome characteristics reveal the impact of lichenization on lichen-forming fungus Endocarpon pusillum Hedwig (Verrucariales, Ascomycota).</title>
        <authorList>
            <person name="Wang Y.-Y."/>
            <person name="Liu B."/>
            <person name="Zhang X.-Y."/>
            <person name="Zhou Q.-M."/>
            <person name="Zhang T."/>
            <person name="Li H."/>
            <person name="Yu Y.-F."/>
            <person name="Zhang X.-L."/>
            <person name="Hao X.-Y."/>
            <person name="Wang M."/>
            <person name="Wang L."/>
            <person name="Wei J.-C."/>
        </authorList>
    </citation>
    <scope>NUCLEOTIDE SEQUENCE [LARGE SCALE GENOMIC DNA]</scope>
    <source>
        <strain evidence="5">Z07020 / HMAS-L-300199</strain>
    </source>
</reference>
<dbReference type="eggNOG" id="KOG1316">
    <property type="taxonomic scope" value="Eukaryota"/>
</dbReference>
<dbReference type="HOGENOM" id="CLU_1555241_0_0_1"/>
<dbReference type="EMBL" id="KE720780">
    <property type="protein sequence ID" value="ERF76041.1"/>
    <property type="molecule type" value="Genomic_DNA"/>
</dbReference>
<dbReference type="PRINTS" id="PR00149">
    <property type="entry name" value="FUMRATELYASE"/>
</dbReference>
<sequence length="172" mass="19861">MRLWLRDRWCEIEEQPVAFLRVMTARVKYEIDVLMPGYTHLRRAQSIRWSHWIFNYGSAFVTDLERLREFIKRIDRSPLGSGTLVGNLFGIDRDAIAKNLGFDGTINNSMAAIVDRDFVVEALQWSATLMQRILRGAEDLILYSTAKFGFVRLADAYSTGSNLMPQRRNLTP</sequence>
<dbReference type="InterPro" id="IPR009049">
    <property type="entry name" value="Argininosuccinate_lyase"/>
</dbReference>